<evidence type="ECO:0000256" key="1">
    <source>
        <dbReference type="ARBA" id="ARBA00009533"/>
    </source>
</evidence>
<evidence type="ECO:0000313" key="4">
    <source>
        <dbReference type="Proteomes" id="UP001293593"/>
    </source>
</evidence>
<keyword evidence="4" id="KW-1185">Reference proteome</keyword>
<dbReference type="InterPro" id="IPR015424">
    <property type="entry name" value="PyrdxlP-dep_Trfase"/>
</dbReference>
<protein>
    <submittedName>
        <fullName evidence="3">Uncharacterized protein</fullName>
    </submittedName>
</protein>
<comment type="caution">
    <text evidence="3">The sequence shown here is derived from an EMBL/GenBank/DDBJ whole genome shotgun (WGS) entry which is preliminary data.</text>
</comment>
<proteinExistence type="inferred from homology"/>
<dbReference type="InterPro" id="IPR051151">
    <property type="entry name" value="Group_II_Decarboxylase"/>
</dbReference>
<dbReference type="Proteomes" id="UP001293593">
    <property type="component" value="Unassembled WGS sequence"/>
</dbReference>
<dbReference type="InterPro" id="IPR015421">
    <property type="entry name" value="PyrdxlP-dep_Trfase_major"/>
</dbReference>
<keyword evidence="2" id="KW-0456">Lyase</keyword>
<evidence type="ECO:0000256" key="2">
    <source>
        <dbReference type="ARBA" id="ARBA00022793"/>
    </source>
</evidence>
<dbReference type="EMBL" id="JAWXYG010000002">
    <property type="protein sequence ID" value="KAK4280067.1"/>
    <property type="molecule type" value="Genomic_DNA"/>
</dbReference>
<name>A0AAE1TC36_9FABA</name>
<keyword evidence="2" id="KW-0210">Decarboxylase</keyword>
<organism evidence="3 4">
    <name type="scientific">Acacia crassicarpa</name>
    <name type="common">northern wattle</name>
    <dbReference type="NCBI Taxonomy" id="499986"/>
    <lineage>
        <taxon>Eukaryota</taxon>
        <taxon>Viridiplantae</taxon>
        <taxon>Streptophyta</taxon>
        <taxon>Embryophyta</taxon>
        <taxon>Tracheophyta</taxon>
        <taxon>Spermatophyta</taxon>
        <taxon>Magnoliopsida</taxon>
        <taxon>eudicotyledons</taxon>
        <taxon>Gunneridae</taxon>
        <taxon>Pentapetalae</taxon>
        <taxon>rosids</taxon>
        <taxon>fabids</taxon>
        <taxon>Fabales</taxon>
        <taxon>Fabaceae</taxon>
        <taxon>Caesalpinioideae</taxon>
        <taxon>mimosoid clade</taxon>
        <taxon>Acacieae</taxon>
        <taxon>Acacia</taxon>
    </lineage>
</organism>
<dbReference type="AlphaFoldDB" id="A0AAE1TC36"/>
<dbReference type="Gene3D" id="3.90.1150.10">
    <property type="entry name" value="Aspartate Aminotransferase, domain 1"/>
    <property type="match status" value="1"/>
</dbReference>
<accession>A0AAE1TC36</accession>
<dbReference type="InterPro" id="IPR015422">
    <property type="entry name" value="PyrdxlP-dep_Trfase_small"/>
</dbReference>
<dbReference type="Gene3D" id="3.40.640.10">
    <property type="entry name" value="Type I PLP-dependent aspartate aminotransferase-like (Major domain)"/>
    <property type="match status" value="1"/>
</dbReference>
<dbReference type="GO" id="GO:0016831">
    <property type="term" value="F:carboxy-lyase activity"/>
    <property type="evidence" value="ECO:0007669"/>
    <property type="project" value="UniProtKB-KW"/>
</dbReference>
<gene>
    <name evidence="3" type="ORF">QN277_011741</name>
</gene>
<comment type="similarity">
    <text evidence="1">Belongs to the group II decarboxylase family.</text>
</comment>
<dbReference type="PANTHER" id="PTHR46101">
    <property type="match status" value="1"/>
</dbReference>
<dbReference type="SUPFAM" id="SSF53383">
    <property type="entry name" value="PLP-dependent transferases"/>
    <property type="match status" value="1"/>
</dbReference>
<reference evidence="3" key="1">
    <citation type="submission" date="2023-10" db="EMBL/GenBank/DDBJ databases">
        <title>Chromosome-level genome of the transformable northern wattle, Acacia crassicarpa.</title>
        <authorList>
            <person name="Massaro I."/>
            <person name="Sinha N.R."/>
            <person name="Poethig S."/>
            <person name="Leichty A.R."/>
        </authorList>
    </citation>
    <scope>NUCLEOTIDE SEQUENCE</scope>
    <source>
        <strain evidence="3">Acra3RX</strain>
        <tissue evidence="3">Leaf</tissue>
    </source>
</reference>
<dbReference type="PANTHER" id="PTHR46101:SF2">
    <property type="entry name" value="SERINE DECARBOXYLASE"/>
    <property type="match status" value="1"/>
</dbReference>
<evidence type="ECO:0000313" key="3">
    <source>
        <dbReference type="EMBL" id="KAK4280067.1"/>
    </source>
</evidence>
<sequence>MWCSNNSLNYIDSLSKEVEYIASRDTTISGSRGGHASILLWYALNKRGFNGLQQDVNECVEKAIYLHNRLRDHGIGVMRNKFSNIVVFERPLDDAFARRWMLANKGNLSHVVALQHVTMEKLDLFVREFLENRSIWYKDNNGGKKAHCIAEDIGAKNCACSFHKKLIS</sequence>